<keyword evidence="1" id="KW-0862">Zinc</keyword>
<organism evidence="4 5">
    <name type="scientific">Phytophthora nicotianae CJ01A1</name>
    <dbReference type="NCBI Taxonomy" id="1317063"/>
    <lineage>
        <taxon>Eukaryota</taxon>
        <taxon>Sar</taxon>
        <taxon>Stramenopiles</taxon>
        <taxon>Oomycota</taxon>
        <taxon>Peronosporomycetes</taxon>
        <taxon>Peronosporales</taxon>
        <taxon>Peronosporaceae</taxon>
        <taxon>Phytophthora</taxon>
    </lineage>
</organism>
<dbReference type="GO" id="GO:0003676">
    <property type="term" value="F:nucleic acid binding"/>
    <property type="evidence" value="ECO:0007669"/>
    <property type="project" value="InterPro"/>
</dbReference>
<dbReference type="Gene3D" id="4.10.60.10">
    <property type="entry name" value="Zinc finger, CCHC-type"/>
    <property type="match status" value="1"/>
</dbReference>
<evidence type="ECO:0000313" key="5">
    <source>
        <dbReference type="Proteomes" id="UP000018958"/>
    </source>
</evidence>
<gene>
    <name evidence="4" type="ORF">F441_05898</name>
</gene>
<dbReference type="AlphaFoldDB" id="W2XCE2"/>
<dbReference type="Proteomes" id="UP000018958">
    <property type="component" value="Unassembled WGS sequence"/>
</dbReference>
<protein>
    <recommendedName>
        <fullName evidence="3">CCHC-type domain-containing protein</fullName>
    </recommendedName>
</protein>
<dbReference type="InterPro" id="IPR001878">
    <property type="entry name" value="Znf_CCHC"/>
</dbReference>
<evidence type="ECO:0000259" key="3">
    <source>
        <dbReference type="PROSITE" id="PS50158"/>
    </source>
</evidence>
<dbReference type="PROSITE" id="PS50158">
    <property type="entry name" value="ZF_CCHC"/>
    <property type="match status" value="1"/>
</dbReference>
<evidence type="ECO:0000256" key="1">
    <source>
        <dbReference type="PROSITE-ProRule" id="PRU00047"/>
    </source>
</evidence>
<evidence type="ECO:0000313" key="4">
    <source>
        <dbReference type="EMBL" id="ETP20366.1"/>
    </source>
</evidence>
<dbReference type="InterPro" id="IPR036875">
    <property type="entry name" value="Znf_CCHC_sf"/>
</dbReference>
<keyword evidence="1" id="KW-0479">Metal-binding</keyword>
<keyword evidence="1" id="KW-0863">Zinc-finger</keyword>
<dbReference type="GO" id="GO:0008270">
    <property type="term" value="F:zinc ion binding"/>
    <property type="evidence" value="ECO:0007669"/>
    <property type="project" value="UniProtKB-KW"/>
</dbReference>
<sequence>MSGQCDLEPECFACHRRGHFARDCTDSEAKKKNDEYMQRRAVETKKSAGNDGRAQ</sequence>
<name>W2XCE2_PHYNI</name>
<accession>W2XCE2</accession>
<dbReference type="SUPFAM" id="SSF57756">
    <property type="entry name" value="Retrovirus zinc finger-like domains"/>
    <property type="match status" value="1"/>
</dbReference>
<reference evidence="4 5" key="1">
    <citation type="submission" date="2013-11" db="EMBL/GenBank/DDBJ databases">
        <title>The Genome Sequence of Phytophthora parasitica CJ01A1.</title>
        <authorList>
            <consortium name="The Broad Institute Genomics Platform"/>
            <person name="Russ C."/>
            <person name="Tyler B."/>
            <person name="Panabieres F."/>
            <person name="Shan W."/>
            <person name="Tripathy S."/>
            <person name="Grunwald N."/>
            <person name="Machado M."/>
            <person name="Johnson C.S."/>
            <person name="Walker B."/>
            <person name="Young S.K."/>
            <person name="Zeng Q."/>
            <person name="Gargeya S."/>
            <person name="Fitzgerald M."/>
            <person name="Haas B."/>
            <person name="Abouelleil A."/>
            <person name="Allen A.W."/>
            <person name="Alvarado L."/>
            <person name="Arachchi H.M."/>
            <person name="Berlin A.M."/>
            <person name="Chapman S.B."/>
            <person name="Gainer-Dewar J."/>
            <person name="Goldberg J."/>
            <person name="Griggs A."/>
            <person name="Gujja S."/>
            <person name="Hansen M."/>
            <person name="Howarth C."/>
            <person name="Imamovic A."/>
            <person name="Ireland A."/>
            <person name="Larimer J."/>
            <person name="McCowan C."/>
            <person name="Murphy C."/>
            <person name="Pearson M."/>
            <person name="Poon T.W."/>
            <person name="Priest M."/>
            <person name="Roberts A."/>
            <person name="Saif S."/>
            <person name="Shea T."/>
            <person name="Sisk P."/>
            <person name="Sykes S."/>
            <person name="Wortman J."/>
            <person name="Nusbaum C."/>
            <person name="Birren B."/>
        </authorList>
    </citation>
    <scope>NUCLEOTIDE SEQUENCE [LARGE SCALE GENOMIC DNA]</scope>
    <source>
        <strain evidence="4 5">CJ01A1</strain>
    </source>
</reference>
<evidence type="ECO:0000256" key="2">
    <source>
        <dbReference type="SAM" id="MobiDB-lite"/>
    </source>
</evidence>
<proteinExistence type="predicted"/>
<feature type="domain" description="CCHC-type" evidence="3">
    <location>
        <begin position="11"/>
        <end position="26"/>
    </location>
</feature>
<dbReference type="SMART" id="SM00343">
    <property type="entry name" value="ZnF_C2HC"/>
    <property type="match status" value="1"/>
</dbReference>
<dbReference type="OrthoDB" id="125001at2759"/>
<dbReference type="Pfam" id="PF00098">
    <property type="entry name" value="zf-CCHC"/>
    <property type="match status" value="1"/>
</dbReference>
<dbReference type="EMBL" id="ANIX01001221">
    <property type="protein sequence ID" value="ETP20366.1"/>
    <property type="molecule type" value="Genomic_DNA"/>
</dbReference>
<comment type="caution">
    <text evidence="4">The sequence shown here is derived from an EMBL/GenBank/DDBJ whole genome shotgun (WGS) entry which is preliminary data.</text>
</comment>
<feature type="region of interest" description="Disordered" evidence="2">
    <location>
        <begin position="26"/>
        <end position="55"/>
    </location>
</feature>